<gene>
    <name evidence="1" type="ORF">DSM3645_01435</name>
</gene>
<sequence>MMFSMRDAGWTVDRIAPIGDDWIESYWYPVALEMIERGTDSSDSIEM</sequence>
<proteinExistence type="predicted"/>
<dbReference type="HOGENOM" id="CLU_3165192_0_0_0"/>
<dbReference type="AlphaFoldDB" id="A3ZN06"/>
<organism evidence="1 2">
    <name type="scientific">Blastopirellula marina DSM 3645</name>
    <dbReference type="NCBI Taxonomy" id="314230"/>
    <lineage>
        <taxon>Bacteria</taxon>
        <taxon>Pseudomonadati</taxon>
        <taxon>Planctomycetota</taxon>
        <taxon>Planctomycetia</taxon>
        <taxon>Pirellulales</taxon>
        <taxon>Pirellulaceae</taxon>
        <taxon>Blastopirellula</taxon>
    </lineage>
</organism>
<evidence type="ECO:0000313" key="2">
    <source>
        <dbReference type="Proteomes" id="UP000004358"/>
    </source>
</evidence>
<accession>A3ZN06</accession>
<dbReference type="Proteomes" id="UP000004358">
    <property type="component" value="Unassembled WGS sequence"/>
</dbReference>
<dbReference type="STRING" id="314230.DSM3645_01435"/>
<protein>
    <submittedName>
        <fullName evidence="1">Uncharacterized protein</fullName>
    </submittedName>
</protein>
<dbReference type="EMBL" id="AANZ01000002">
    <property type="protein sequence ID" value="EAQ82335.1"/>
    <property type="molecule type" value="Genomic_DNA"/>
</dbReference>
<reference evidence="1 2" key="1">
    <citation type="submission" date="2006-02" db="EMBL/GenBank/DDBJ databases">
        <authorList>
            <person name="Amann R."/>
            <person name="Ferriera S."/>
            <person name="Johnson J."/>
            <person name="Kravitz S."/>
            <person name="Halpern A."/>
            <person name="Remington K."/>
            <person name="Beeson K."/>
            <person name="Tran B."/>
            <person name="Rogers Y.-H."/>
            <person name="Friedman R."/>
            <person name="Venter J.C."/>
        </authorList>
    </citation>
    <scope>NUCLEOTIDE SEQUENCE [LARGE SCALE GENOMIC DNA]</scope>
    <source>
        <strain evidence="1 2">DSM 3645</strain>
    </source>
</reference>
<comment type="caution">
    <text evidence="1">The sequence shown here is derived from an EMBL/GenBank/DDBJ whole genome shotgun (WGS) entry which is preliminary data.</text>
</comment>
<evidence type="ECO:0000313" key="1">
    <source>
        <dbReference type="EMBL" id="EAQ82335.1"/>
    </source>
</evidence>
<name>A3ZN06_9BACT</name>